<dbReference type="eggNOG" id="KOG2533">
    <property type="taxonomic scope" value="Eukaryota"/>
</dbReference>
<keyword evidence="5" id="KW-0472">Membrane</keyword>
<proteinExistence type="predicted"/>
<keyword evidence="2" id="KW-0813">Transport</keyword>
<sequence length="87" mass="9702">MVRRSAFYNFGQYIGLSSGGIQSAVFTSLDGVNGMSGWRWNFIIDEIISVVAGIIGFYSLSGDPHNCYSIFLTDDEIRLARKRVSEK</sequence>
<evidence type="ECO:0000313" key="6">
    <source>
        <dbReference type="EMBL" id="CCD24823.1"/>
    </source>
</evidence>
<dbReference type="Gene3D" id="1.20.1250.20">
    <property type="entry name" value="MFS general substrate transporter like domains"/>
    <property type="match status" value="1"/>
</dbReference>
<evidence type="ECO:0000256" key="3">
    <source>
        <dbReference type="ARBA" id="ARBA00022692"/>
    </source>
</evidence>
<accession>G0WAL2</accession>
<keyword evidence="4" id="KW-1133">Transmembrane helix</keyword>
<dbReference type="PANTHER" id="PTHR43791">
    <property type="entry name" value="PERMEASE-RELATED"/>
    <property type="match status" value="1"/>
</dbReference>
<dbReference type="GO" id="GO:0016020">
    <property type="term" value="C:membrane"/>
    <property type="evidence" value="ECO:0007669"/>
    <property type="project" value="UniProtKB-SubCell"/>
</dbReference>
<dbReference type="InterPro" id="IPR036259">
    <property type="entry name" value="MFS_trans_sf"/>
</dbReference>
<dbReference type="KEGG" id="ndi:NDAI_0D05100"/>
<keyword evidence="3" id="KW-0812">Transmembrane</keyword>
<dbReference type="SUPFAM" id="SSF103473">
    <property type="entry name" value="MFS general substrate transporter"/>
    <property type="match status" value="1"/>
</dbReference>
<dbReference type="AlphaFoldDB" id="G0WAL2"/>
<comment type="subcellular location">
    <subcellularLocation>
        <location evidence="1">Membrane</location>
        <topology evidence="1">Multi-pass membrane protein</topology>
    </subcellularLocation>
</comment>
<name>G0WAL2_NAUDC</name>
<dbReference type="GeneID" id="11494811"/>
<evidence type="ECO:0000313" key="7">
    <source>
        <dbReference type="Proteomes" id="UP000000689"/>
    </source>
</evidence>
<organism evidence="6 7">
    <name type="scientific">Naumovozyma dairenensis (strain ATCC 10597 / BCRC 20456 / CBS 421 / NBRC 0211 / NRRL Y-12639)</name>
    <name type="common">Saccharomyces dairenensis</name>
    <dbReference type="NCBI Taxonomy" id="1071378"/>
    <lineage>
        <taxon>Eukaryota</taxon>
        <taxon>Fungi</taxon>
        <taxon>Dikarya</taxon>
        <taxon>Ascomycota</taxon>
        <taxon>Saccharomycotina</taxon>
        <taxon>Saccharomycetes</taxon>
        <taxon>Saccharomycetales</taxon>
        <taxon>Saccharomycetaceae</taxon>
        <taxon>Naumovozyma</taxon>
    </lineage>
</organism>
<evidence type="ECO:0000256" key="4">
    <source>
        <dbReference type="ARBA" id="ARBA00022989"/>
    </source>
</evidence>
<dbReference type="HOGENOM" id="CLU_2483886_0_0_1"/>
<reference evidence="6 7" key="1">
    <citation type="journal article" date="2011" name="Proc. Natl. Acad. Sci. U.S.A.">
        <title>Evolutionary erosion of yeast sex chromosomes by mating-type switching accidents.</title>
        <authorList>
            <person name="Gordon J.L."/>
            <person name="Armisen D."/>
            <person name="Proux-Wera E."/>
            <person name="Oheigeartaigh S.S."/>
            <person name="Byrne K.P."/>
            <person name="Wolfe K.H."/>
        </authorList>
    </citation>
    <scope>NUCLEOTIDE SEQUENCE [LARGE SCALE GENOMIC DNA]</scope>
    <source>
        <strain evidence="7">ATCC 10597 / BCRC 20456 / CBS 421 / NBRC 0211 / NRRL Y-12639</strain>
    </source>
</reference>
<evidence type="ECO:0000256" key="5">
    <source>
        <dbReference type="ARBA" id="ARBA00023136"/>
    </source>
</evidence>
<dbReference type="PANTHER" id="PTHR43791:SF15">
    <property type="entry name" value="TRANSPORTER SEO1-RELATED"/>
    <property type="match status" value="1"/>
</dbReference>
<dbReference type="GO" id="GO:0022857">
    <property type="term" value="F:transmembrane transporter activity"/>
    <property type="evidence" value="ECO:0007669"/>
    <property type="project" value="TreeGrafter"/>
</dbReference>
<gene>
    <name evidence="6" type="primary">NDAI0D05100</name>
    <name evidence="6" type="ordered locus">NDAI_0D05100</name>
</gene>
<dbReference type="OrthoDB" id="3639251at2759"/>
<dbReference type="EMBL" id="HE580270">
    <property type="protein sequence ID" value="CCD24823.1"/>
    <property type="molecule type" value="Genomic_DNA"/>
</dbReference>
<evidence type="ECO:0000256" key="2">
    <source>
        <dbReference type="ARBA" id="ARBA00022448"/>
    </source>
</evidence>
<evidence type="ECO:0008006" key="8">
    <source>
        <dbReference type="Google" id="ProtNLM"/>
    </source>
</evidence>
<evidence type="ECO:0000256" key="1">
    <source>
        <dbReference type="ARBA" id="ARBA00004141"/>
    </source>
</evidence>
<protein>
    <recommendedName>
        <fullName evidence="8">Major facilitator superfamily (MFS) profile domain-containing protein</fullName>
    </recommendedName>
</protein>
<dbReference type="RefSeq" id="XP_003670066.1">
    <property type="nucleotide sequence ID" value="XM_003670018.1"/>
</dbReference>
<keyword evidence="7" id="KW-1185">Reference proteome</keyword>
<dbReference type="Proteomes" id="UP000000689">
    <property type="component" value="Chromosome 4"/>
</dbReference>